<reference evidence="2 3" key="1">
    <citation type="submission" date="2023-05" db="EMBL/GenBank/DDBJ databases">
        <title>B98-5 Cell Line De Novo Hybrid Assembly: An Optical Mapping Approach.</title>
        <authorList>
            <person name="Kananen K."/>
            <person name="Auerbach J.A."/>
            <person name="Kautto E."/>
            <person name="Blachly J.S."/>
        </authorList>
    </citation>
    <scope>NUCLEOTIDE SEQUENCE [LARGE SCALE GENOMIC DNA]</scope>
    <source>
        <strain evidence="2">B95-8</strain>
        <tissue evidence="2">Cell line</tissue>
    </source>
</reference>
<evidence type="ECO:0000256" key="1">
    <source>
        <dbReference type="SAM" id="MobiDB-lite"/>
    </source>
</evidence>
<sequence length="130" mass="14040">MWPLWTSVRTGVEEANILFAVTYSPDKEDPKDLPENQRFPSEKEGSEAESGSEKDSRGAGSGPITLRRTQGHIYVSSALRCLPSPSIAASCRHHSCHLPSPQDAQQVPALGLCPQGSPNTSRLTPIQDST</sequence>
<feature type="compositionally biased region" description="Basic and acidic residues" evidence="1">
    <location>
        <begin position="25"/>
        <end position="57"/>
    </location>
</feature>
<accession>A0ABQ9W0V0</accession>
<feature type="region of interest" description="Disordered" evidence="1">
    <location>
        <begin position="23"/>
        <end position="68"/>
    </location>
</feature>
<organism evidence="2 3">
    <name type="scientific">Saguinus oedipus</name>
    <name type="common">Cotton-top tamarin</name>
    <name type="synonym">Oedipomidas oedipus</name>
    <dbReference type="NCBI Taxonomy" id="9490"/>
    <lineage>
        <taxon>Eukaryota</taxon>
        <taxon>Metazoa</taxon>
        <taxon>Chordata</taxon>
        <taxon>Craniata</taxon>
        <taxon>Vertebrata</taxon>
        <taxon>Euteleostomi</taxon>
        <taxon>Mammalia</taxon>
        <taxon>Eutheria</taxon>
        <taxon>Euarchontoglires</taxon>
        <taxon>Primates</taxon>
        <taxon>Haplorrhini</taxon>
        <taxon>Platyrrhini</taxon>
        <taxon>Cebidae</taxon>
        <taxon>Callitrichinae</taxon>
        <taxon>Saguinus</taxon>
    </lineage>
</organism>
<evidence type="ECO:0000313" key="2">
    <source>
        <dbReference type="EMBL" id="KAK2115258.1"/>
    </source>
</evidence>
<gene>
    <name evidence="2" type="ORF">P7K49_005884</name>
</gene>
<evidence type="ECO:0000313" key="3">
    <source>
        <dbReference type="Proteomes" id="UP001266305"/>
    </source>
</evidence>
<keyword evidence="3" id="KW-1185">Reference proteome</keyword>
<dbReference type="EMBL" id="JASSZA010000003">
    <property type="protein sequence ID" value="KAK2115258.1"/>
    <property type="molecule type" value="Genomic_DNA"/>
</dbReference>
<name>A0ABQ9W0V0_SAGOE</name>
<comment type="caution">
    <text evidence="2">The sequence shown here is derived from an EMBL/GenBank/DDBJ whole genome shotgun (WGS) entry which is preliminary data.</text>
</comment>
<feature type="compositionally biased region" description="Polar residues" evidence="1">
    <location>
        <begin position="116"/>
        <end position="130"/>
    </location>
</feature>
<proteinExistence type="predicted"/>
<feature type="region of interest" description="Disordered" evidence="1">
    <location>
        <begin position="92"/>
        <end position="130"/>
    </location>
</feature>
<protein>
    <submittedName>
        <fullName evidence="2">Uncharacterized protein</fullName>
    </submittedName>
</protein>
<dbReference type="Proteomes" id="UP001266305">
    <property type="component" value="Unassembled WGS sequence"/>
</dbReference>